<comment type="subunit">
    <text evidence="5">Part of the 50S ribosomal subunit; part of the 5S rRNA/L5/L18/L25 subcomplex. Contacts the 5S rRNA. Binds to the 5S rRNA independently of L5 and L18.</text>
</comment>
<name>A0A2M8KT39_9BACT</name>
<sequence length="226" mass="25681">MSNIRLVAQKRTVSGKKVKKLRREGILPANIFGKDIKSFAIQFEVPLFKKAFKKAHTTQVVYVDIDKKEFPVLIQTPQYHPITGALLHVDMRKVDLKQKVETEVPIQITGELSVVKSGEADVVRVTDTVLMECLPTDIPEEFTVDISKLSGIGAEVKVEDLPKSDKYTFLDPMDKVLIQIAEAKKEEEVPIPVEEPVAEVQEDQKEDKDLPKDEKEKEFKEEQLKK</sequence>
<evidence type="ECO:0000259" key="8">
    <source>
        <dbReference type="Pfam" id="PF14693"/>
    </source>
</evidence>
<dbReference type="GO" id="GO:0008097">
    <property type="term" value="F:5S rRNA binding"/>
    <property type="evidence" value="ECO:0007669"/>
    <property type="project" value="InterPro"/>
</dbReference>
<dbReference type="InterPro" id="IPR029751">
    <property type="entry name" value="Ribosomal_L25_dom"/>
</dbReference>
<keyword evidence="3 5" id="KW-0689">Ribosomal protein</keyword>
<dbReference type="Pfam" id="PF01386">
    <property type="entry name" value="Ribosomal_L25p"/>
    <property type="match status" value="1"/>
</dbReference>
<reference evidence="10" key="1">
    <citation type="submission" date="2017-09" db="EMBL/GenBank/DDBJ databases">
        <title>Depth-based differentiation of microbial function through sediment-hosted aquifers and enrichment of novel symbionts in the deep terrestrial subsurface.</title>
        <authorList>
            <person name="Probst A.J."/>
            <person name="Ladd B."/>
            <person name="Jarett J.K."/>
            <person name="Geller-Mcgrath D.E."/>
            <person name="Sieber C.M.K."/>
            <person name="Emerson J.B."/>
            <person name="Anantharaman K."/>
            <person name="Thomas B.C."/>
            <person name="Malmstrom R."/>
            <person name="Stieglmeier M."/>
            <person name="Klingl A."/>
            <person name="Woyke T."/>
            <person name="Ryan C.M."/>
            <person name="Banfield J.F."/>
        </authorList>
    </citation>
    <scope>NUCLEOTIDE SEQUENCE [LARGE SCALE GENOMIC DNA]</scope>
</reference>
<dbReference type="Proteomes" id="UP000229554">
    <property type="component" value="Unassembled WGS sequence"/>
</dbReference>
<keyword evidence="1 5" id="KW-0699">rRNA-binding</keyword>
<feature type="domain" description="Large ribosomal subunit protein bL25 beta" evidence="8">
    <location>
        <begin position="99"/>
        <end position="183"/>
    </location>
</feature>
<evidence type="ECO:0000256" key="3">
    <source>
        <dbReference type="ARBA" id="ARBA00022980"/>
    </source>
</evidence>
<evidence type="ECO:0000259" key="7">
    <source>
        <dbReference type="Pfam" id="PF01386"/>
    </source>
</evidence>
<dbReference type="AlphaFoldDB" id="A0A2M8KT39"/>
<dbReference type="GO" id="GO:0003735">
    <property type="term" value="F:structural constituent of ribosome"/>
    <property type="evidence" value="ECO:0007669"/>
    <property type="project" value="InterPro"/>
</dbReference>
<organism evidence="9 10">
    <name type="scientific">Candidatus Roizmanbacteria bacterium CG10_big_fil_rev_8_21_14_0_10_39_6</name>
    <dbReference type="NCBI Taxonomy" id="1974853"/>
    <lineage>
        <taxon>Bacteria</taxon>
        <taxon>Candidatus Roizmaniibacteriota</taxon>
    </lineage>
</organism>
<dbReference type="HAMAP" id="MF_01334">
    <property type="entry name" value="Ribosomal_bL25_CTC"/>
    <property type="match status" value="1"/>
</dbReference>
<comment type="function">
    <text evidence="5">This is one of the proteins that binds to the 5S RNA in the ribosome where it forms part of the central protuberance.</text>
</comment>
<feature type="region of interest" description="Disordered" evidence="6">
    <location>
        <begin position="186"/>
        <end position="226"/>
    </location>
</feature>
<feature type="domain" description="Large ribosomal subunit protein bL25 L25" evidence="7">
    <location>
        <begin position="6"/>
        <end position="91"/>
    </location>
</feature>
<keyword evidence="4 5" id="KW-0687">Ribonucleoprotein</keyword>
<dbReference type="CDD" id="cd00495">
    <property type="entry name" value="Ribosomal_L25_TL5_CTC"/>
    <property type="match status" value="1"/>
</dbReference>
<dbReference type="PANTHER" id="PTHR33284:SF1">
    <property type="entry name" value="RIBOSOMAL PROTEIN L25_GLN-TRNA SYNTHETASE, ANTI-CODON-BINDING DOMAIN-CONTAINING PROTEIN"/>
    <property type="match status" value="1"/>
</dbReference>
<proteinExistence type="inferred from homology"/>
<dbReference type="SUPFAM" id="SSF50715">
    <property type="entry name" value="Ribosomal protein L25-like"/>
    <property type="match status" value="1"/>
</dbReference>
<evidence type="ECO:0000256" key="5">
    <source>
        <dbReference type="HAMAP-Rule" id="MF_01334"/>
    </source>
</evidence>
<dbReference type="NCBIfam" id="TIGR00731">
    <property type="entry name" value="bL25_bact_ctc"/>
    <property type="match status" value="1"/>
</dbReference>
<evidence type="ECO:0000256" key="2">
    <source>
        <dbReference type="ARBA" id="ARBA00022884"/>
    </source>
</evidence>
<evidence type="ECO:0000256" key="6">
    <source>
        <dbReference type="SAM" id="MobiDB-lite"/>
    </source>
</evidence>
<dbReference type="InterPro" id="IPR020056">
    <property type="entry name" value="Rbsml_bL25/Gln-tRNA_synth_N"/>
</dbReference>
<comment type="similarity">
    <text evidence="5">Belongs to the bacterial ribosomal protein bL25 family. CTC subfamily.</text>
</comment>
<dbReference type="Gene3D" id="2.170.120.20">
    <property type="entry name" value="Ribosomal protein L25, beta domain"/>
    <property type="match status" value="1"/>
</dbReference>
<evidence type="ECO:0000313" key="9">
    <source>
        <dbReference type="EMBL" id="PJE63092.1"/>
    </source>
</evidence>
<keyword evidence="2 5" id="KW-0694">RNA-binding</keyword>
<dbReference type="PANTHER" id="PTHR33284">
    <property type="entry name" value="RIBOSOMAL PROTEIN L25/GLN-TRNA SYNTHETASE, ANTI-CODON-BINDING DOMAIN-CONTAINING PROTEIN"/>
    <property type="match status" value="1"/>
</dbReference>
<dbReference type="GO" id="GO:0006412">
    <property type="term" value="P:translation"/>
    <property type="evidence" value="ECO:0007669"/>
    <property type="project" value="UniProtKB-UniRule"/>
</dbReference>
<dbReference type="InterPro" id="IPR020057">
    <property type="entry name" value="Ribosomal_bL25_b-dom"/>
</dbReference>
<dbReference type="InterPro" id="IPR020930">
    <property type="entry name" value="Ribosomal_uL5_bac-type"/>
</dbReference>
<protein>
    <recommendedName>
        <fullName evidence="5">Large ribosomal subunit protein bL25</fullName>
    </recommendedName>
    <alternativeName>
        <fullName evidence="5">General stress protein CTC</fullName>
    </alternativeName>
</protein>
<dbReference type="Gene3D" id="2.40.240.10">
    <property type="entry name" value="Ribosomal Protein L25, Chain P"/>
    <property type="match status" value="1"/>
</dbReference>
<dbReference type="InterPro" id="IPR001021">
    <property type="entry name" value="Ribosomal_bL25_long"/>
</dbReference>
<gene>
    <name evidence="5" type="primary">rplY</name>
    <name evidence="5" type="synonym">ctc</name>
    <name evidence="9" type="ORF">COU88_01340</name>
</gene>
<comment type="caution">
    <text evidence="9">The sequence shown here is derived from an EMBL/GenBank/DDBJ whole genome shotgun (WGS) entry which is preliminary data.</text>
</comment>
<accession>A0A2M8KT39</accession>
<evidence type="ECO:0000313" key="10">
    <source>
        <dbReference type="Proteomes" id="UP000229554"/>
    </source>
</evidence>
<dbReference type="GO" id="GO:0022625">
    <property type="term" value="C:cytosolic large ribosomal subunit"/>
    <property type="evidence" value="ECO:0007669"/>
    <property type="project" value="TreeGrafter"/>
</dbReference>
<dbReference type="InterPro" id="IPR011035">
    <property type="entry name" value="Ribosomal_bL25/Gln-tRNA_synth"/>
</dbReference>
<dbReference type="EMBL" id="PFED01000054">
    <property type="protein sequence ID" value="PJE63092.1"/>
    <property type="molecule type" value="Genomic_DNA"/>
</dbReference>
<dbReference type="InterPro" id="IPR037121">
    <property type="entry name" value="Ribosomal_bL25_C"/>
</dbReference>
<feature type="compositionally biased region" description="Basic and acidic residues" evidence="6">
    <location>
        <begin position="202"/>
        <end position="226"/>
    </location>
</feature>
<evidence type="ECO:0000256" key="4">
    <source>
        <dbReference type="ARBA" id="ARBA00023274"/>
    </source>
</evidence>
<evidence type="ECO:0000256" key="1">
    <source>
        <dbReference type="ARBA" id="ARBA00022730"/>
    </source>
</evidence>
<dbReference type="Pfam" id="PF14693">
    <property type="entry name" value="Ribosomal_TL5_C"/>
    <property type="match status" value="1"/>
</dbReference>